<dbReference type="AlphaFoldDB" id="A0A9X0AUI8"/>
<protein>
    <submittedName>
        <fullName evidence="2">Uncharacterized protein</fullName>
    </submittedName>
</protein>
<feature type="compositionally biased region" description="Acidic residues" evidence="1">
    <location>
        <begin position="67"/>
        <end position="90"/>
    </location>
</feature>
<feature type="compositionally biased region" description="Basic residues" evidence="1">
    <location>
        <begin position="126"/>
        <end position="136"/>
    </location>
</feature>
<feature type="region of interest" description="Disordered" evidence="1">
    <location>
        <begin position="63"/>
        <end position="138"/>
    </location>
</feature>
<gene>
    <name evidence="2" type="ORF">OCU04_002407</name>
</gene>
<comment type="caution">
    <text evidence="2">The sequence shown here is derived from an EMBL/GenBank/DDBJ whole genome shotgun (WGS) entry which is preliminary data.</text>
</comment>
<reference evidence="2" key="1">
    <citation type="submission" date="2022-11" db="EMBL/GenBank/DDBJ databases">
        <title>Genome Resource of Sclerotinia nivalis Strain SnTB1, a Plant Pathogen Isolated from American Ginseng.</title>
        <authorList>
            <person name="Fan S."/>
        </authorList>
    </citation>
    <scope>NUCLEOTIDE SEQUENCE</scope>
    <source>
        <strain evidence="2">SnTB1</strain>
    </source>
</reference>
<accession>A0A9X0AUI8</accession>
<evidence type="ECO:0000313" key="2">
    <source>
        <dbReference type="EMBL" id="KAJ8068708.1"/>
    </source>
</evidence>
<dbReference type="Proteomes" id="UP001152300">
    <property type="component" value="Unassembled WGS sequence"/>
</dbReference>
<name>A0A9X0AUI8_9HELO</name>
<evidence type="ECO:0000313" key="3">
    <source>
        <dbReference type="Proteomes" id="UP001152300"/>
    </source>
</evidence>
<evidence type="ECO:0000256" key="1">
    <source>
        <dbReference type="SAM" id="MobiDB-lite"/>
    </source>
</evidence>
<sequence>MSEPSKASKFTRADTELIRAIIEQVSRKEISRMVDWEAIGIQLGGLKLAAVNKWWSRLNIKMRKEGDADEAEEAGTDNPDEFESEDEGDSDDQKITTAKTSGGKVVAKEAGGGKAVAKETGNGKAAAKKGSRKAPVKNKAITAKGKSGKIKVTWDAVRAEVAADAVAKEKGIEEDVDDDDEDD</sequence>
<organism evidence="2 3">
    <name type="scientific">Sclerotinia nivalis</name>
    <dbReference type="NCBI Taxonomy" id="352851"/>
    <lineage>
        <taxon>Eukaryota</taxon>
        <taxon>Fungi</taxon>
        <taxon>Dikarya</taxon>
        <taxon>Ascomycota</taxon>
        <taxon>Pezizomycotina</taxon>
        <taxon>Leotiomycetes</taxon>
        <taxon>Helotiales</taxon>
        <taxon>Sclerotiniaceae</taxon>
        <taxon>Sclerotinia</taxon>
    </lineage>
</organism>
<dbReference type="OrthoDB" id="3563721at2759"/>
<dbReference type="EMBL" id="JAPEIS010000002">
    <property type="protein sequence ID" value="KAJ8068708.1"/>
    <property type="molecule type" value="Genomic_DNA"/>
</dbReference>
<keyword evidence="3" id="KW-1185">Reference proteome</keyword>
<proteinExistence type="predicted"/>